<dbReference type="EMBL" id="JACTNZ010000040">
    <property type="protein sequence ID" value="KAG5512781.1"/>
    <property type="molecule type" value="Genomic_DNA"/>
</dbReference>
<accession>A0AAV6HIN4</accession>
<dbReference type="EMBL" id="JACTNZ010000037">
    <property type="protein sequence ID" value="KAG5512838.1"/>
    <property type="molecule type" value="Genomic_DNA"/>
</dbReference>
<reference evidence="2" key="1">
    <citation type="submission" date="2020-08" db="EMBL/GenBank/DDBJ databases">
        <title>Plant Genome Project.</title>
        <authorList>
            <person name="Zhang R.-G."/>
        </authorList>
    </citation>
    <scope>NUCLEOTIDE SEQUENCE</scope>
    <source>
        <strain evidence="2">WSP0</strain>
        <tissue evidence="2">Leaf</tissue>
    </source>
</reference>
<dbReference type="AlphaFoldDB" id="A0AAV6HIN4"/>
<gene>
    <name evidence="3" type="ORF">RHGRI_038737</name>
    <name evidence="2" type="ORF">RHGRI_038828</name>
</gene>
<evidence type="ECO:0000313" key="4">
    <source>
        <dbReference type="Proteomes" id="UP000823749"/>
    </source>
</evidence>
<feature type="compositionally biased region" description="Polar residues" evidence="1">
    <location>
        <begin position="291"/>
        <end position="302"/>
    </location>
</feature>
<evidence type="ECO:0000313" key="3">
    <source>
        <dbReference type="EMBL" id="KAG5512838.1"/>
    </source>
</evidence>
<feature type="compositionally biased region" description="Polar residues" evidence="1">
    <location>
        <begin position="52"/>
        <end position="64"/>
    </location>
</feature>
<evidence type="ECO:0000256" key="1">
    <source>
        <dbReference type="SAM" id="MobiDB-lite"/>
    </source>
</evidence>
<sequence length="501" mass="54743">MADAMKSHKAAIQQDETGFKKEAGDSEPIAIYRRKNQRKLQVQPTSDEENGLNENSLTKVSTPVDSEPFKVSPDIWLPLKCQDQRSEEKKVFENIGTSEQSKPTEMAIVPVLNPAPQSPIMIFNIGDGSSNQPTICPEAVVNISVVDMSTNEDSAVKVSSLADFEHFLVTPDIQSPFRCEVQRSAEDKEFQKIDISEQSKSTKMDIVPILNRASKPSIIISSTVDGSSNTSDMQLPLECQVQVGGENKESEKVVISEQSKSTKEFEKVDILEQPKSTKTGTVPELNPAPQPSITISNSGDGNPNEPTICSGVVEQSTEPSVDISIINMPTVEVAVRREEMVHQSREIQLNLDLQDQYMLMNTSDKEVVLSGLAKEKDTISMVNKDVSSSGIDIIPEILETTQGKDAQLITDLNCNIERELFLSTEITEVQEQSHAGGQMMPATSFGTEVDATEDLATSLCNLLTFIFFAGINDCSLSFSKLSSSSHVPSSVSAANVCFAKR</sequence>
<feature type="region of interest" description="Disordered" evidence="1">
    <location>
        <begin position="277"/>
        <end position="302"/>
    </location>
</feature>
<dbReference type="Proteomes" id="UP000823749">
    <property type="component" value="Unassembled WGS sequence"/>
</dbReference>
<comment type="caution">
    <text evidence="2">The sequence shown here is derived from an EMBL/GenBank/DDBJ whole genome shotgun (WGS) entry which is preliminary data.</text>
</comment>
<evidence type="ECO:0000313" key="2">
    <source>
        <dbReference type="EMBL" id="KAG5512781.1"/>
    </source>
</evidence>
<proteinExistence type="predicted"/>
<protein>
    <submittedName>
        <fullName evidence="2">Uncharacterized protein</fullName>
    </submittedName>
</protein>
<feature type="region of interest" description="Disordered" evidence="1">
    <location>
        <begin position="1"/>
        <end position="64"/>
    </location>
</feature>
<organism evidence="2 4">
    <name type="scientific">Rhododendron griersonianum</name>
    <dbReference type="NCBI Taxonomy" id="479676"/>
    <lineage>
        <taxon>Eukaryota</taxon>
        <taxon>Viridiplantae</taxon>
        <taxon>Streptophyta</taxon>
        <taxon>Embryophyta</taxon>
        <taxon>Tracheophyta</taxon>
        <taxon>Spermatophyta</taxon>
        <taxon>Magnoliopsida</taxon>
        <taxon>eudicotyledons</taxon>
        <taxon>Gunneridae</taxon>
        <taxon>Pentapetalae</taxon>
        <taxon>asterids</taxon>
        <taxon>Ericales</taxon>
        <taxon>Ericaceae</taxon>
        <taxon>Ericoideae</taxon>
        <taxon>Rhodoreae</taxon>
        <taxon>Rhododendron</taxon>
    </lineage>
</organism>
<keyword evidence="4" id="KW-1185">Reference proteome</keyword>
<name>A0AAV6HIN4_9ERIC</name>